<reference evidence="3 4" key="1">
    <citation type="submission" date="2011-01" db="EMBL/GenBank/DDBJ databases">
        <authorList>
            <person name="Weinstock G."/>
            <person name="Sodergren E."/>
            <person name="Clifton S."/>
            <person name="Fulton L."/>
            <person name="Fulton B."/>
            <person name="Courtney L."/>
            <person name="Fronick C."/>
            <person name="Harrison M."/>
            <person name="Strong C."/>
            <person name="Farmer C."/>
            <person name="Delahaunty K."/>
            <person name="Markovic C."/>
            <person name="Hall O."/>
            <person name="Minx P."/>
            <person name="Tomlinson C."/>
            <person name="Mitreva M."/>
            <person name="Hou S."/>
            <person name="Chen J."/>
            <person name="Wollam A."/>
            <person name="Pepin K.H."/>
            <person name="Johnson M."/>
            <person name="Bhonagiri V."/>
            <person name="Zhang X."/>
            <person name="Suruliraj S."/>
            <person name="Warren W."/>
            <person name="Chinwalla A."/>
            <person name="Mardis E.R."/>
            <person name="Wilson R.K."/>
        </authorList>
    </citation>
    <scope>NUCLEOTIDE SEQUENCE [LARGE SCALE GENOMIC DNA]</scope>
    <source>
        <strain evidence="3 4">YIT 12067</strain>
    </source>
</reference>
<evidence type="ECO:0000313" key="3">
    <source>
        <dbReference type="EMBL" id="EFY04248.1"/>
    </source>
</evidence>
<name>E8LFY7_9FIRM</name>
<proteinExistence type="predicted"/>
<dbReference type="AlphaFoldDB" id="E8LFY7"/>
<evidence type="ECO:0008006" key="5">
    <source>
        <dbReference type="Google" id="ProtNLM"/>
    </source>
</evidence>
<dbReference type="HOGENOM" id="CLU_041527_1_1_9"/>
<evidence type="ECO:0000259" key="2">
    <source>
        <dbReference type="Pfam" id="PF13635"/>
    </source>
</evidence>
<accession>E8LFY7</accession>
<dbReference type="InterPro" id="IPR025420">
    <property type="entry name" value="DUF4143"/>
</dbReference>
<sequence>MLEYNKGKCADKAERSRVMVIRTQYLERLRPFYDSELVKVITGIRRCGKSTILRQVIAEIKENGIEDSHIVYINFEDYKYHKLTDADAFYEYVEQKIVDESKYYLFFDEIQNVNNFELVVNSFRATHNVSIFITGSNSKLLSGELATHLSGRTVSLRVLPFNFMEFCQYKDISAPDYESLLAEYMTYGGLPLVCGAANKETKEVILNNIYDAVVLKDIVMRNKINSPLVLEKVLDYIVGNSSLTVSGNAIAGTLSSNGHKVSAPVVYDYLRCIVDACVCDKVSRYDIRGKKALAFEEKYYVCDLGFLHLKKNRIKDEYNYIIETICYNELISRGYKVYVGKTWKGEIDFIAELNGKIIYIQAAYLLTDEKTIEREFGAYEKIADNYPKYVITLDKHTISRNGIIHYNLIDFLLRKVDL</sequence>
<protein>
    <recommendedName>
        <fullName evidence="5">AAA+ ATPase domain-containing protein</fullName>
    </recommendedName>
</protein>
<dbReference type="Gene3D" id="3.40.50.300">
    <property type="entry name" value="P-loop containing nucleotide triphosphate hydrolases"/>
    <property type="match status" value="1"/>
</dbReference>
<feature type="domain" description="AAA" evidence="1">
    <location>
        <begin position="38"/>
        <end position="167"/>
    </location>
</feature>
<evidence type="ECO:0000313" key="4">
    <source>
        <dbReference type="Proteomes" id="UP000004923"/>
    </source>
</evidence>
<dbReference type="eggNOG" id="COG1373">
    <property type="taxonomic scope" value="Bacteria"/>
</dbReference>
<dbReference type="Pfam" id="PF13173">
    <property type="entry name" value="AAA_14"/>
    <property type="match status" value="1"/>
</dbReference>
<dbReference type="InterPro" id="IPR041682">
    <property type="entry name" value="AAA_14"/>
</dbReference>
<dbReference type="PANTHER" id="PTHR33295">
    <property type="entry name" value="ATPASE"/>
    <property type="match status" value="1"/>
</dbReference>
<gene>
    <name evidence="3" type="ORF">HMPREF9443_01781</name>
</gene>
<comment type="caution">
    <text evidence="3">The sequence shown here is derived from an EMBL/GenBank/DDBJ whole genome shotgun (WGS) entry which is preliminary data.</text>
</comment>
<dbReference type="Proteomes" id="UP000004923">
    <property type="component" value="Unassembled WGS sequence"/>
</dbReference>
<organism evidence="3 4">
    <name type="scientific">Phascolarctobacterium succinatutens YIT 12067</name>
    <dbReference type="NCBI Taxonomy" id="626939"/>
    <lineage>
        <taxon>Bacteria</taxon>
        <taxon>Bacillati</taxon>
        <taxon>Bacillota</taxon>
        <taxon>Negativicutes</taxon>
        <taxon>Acidaminococcales</taxon>
        <taxon>Acidaminococcaceae</taxon>
        <taxon>Phascolarctobacterium</taxon>
    </lineage>
</organism>
<keyword evidence="4" id="KW-1185">Reference proteome</keyword>
<evidence type="ECO:0000259" key="1">
    <source>
        <dbReference type="Pfam" id="PF13173"/>
    </source>
</evidence>
<dbReference type="Pfam" id="PF13635">
    <property type="entry name" value="DUF4143"/>
    <property type="match status" value="1"/>
</dbReference>
<dbReference type="SUPFAM" id="SSF52540">
    <property type="entry name" value="P-loop containing nucleoside triphosphate hydrolases"/>
    <property type="match status" value="1"/>
</dbReference>
<dbReference type="PANTHER" id="PTHR33295:SF20">
    <property type="entry name" value="ATPASE"/>
    <property type="match status" value="1"/>
</dbReference>
<dbReference type="EMBL" id="AEVN01000095">
    <property type="protein sequence ID" value="EFY04248.1"/>
    <property type="molecule type" value="Genomic_DNA"/>
</dbReference>
<feature type="domain" description="DUF4143" evidence="2">
    <location>
        <begin position="216"/>
        <end position="361"/>
    </location>
</feature>
<dbReference type="InterPro" id="IPR027417">
    <property type="entry name" value="P-loop_NTPase"/>
</dbReference>